<evidence type="ECO:0000256" key="5">
    <source>
        <dbReference type="HAMAP-Rule" id="MF_02126"/>
    </source>
</evidence>
<dbReference type="PANTHER" id="PTHR18895">
    <property type="entry name" value="HEMK METHYLTRANSFERASE"/>
    <property type="match status" value="1"/>
</dbReference>
<dbReference type="KEGG" id="mros:EHO51_10095"/>
<dbReference type="InterPro" id="IPR002052">
    <property type="entry name" value="DNA_methylase_N6_adenine_CS"/>
</dbReference>
<evidence type="ECO:0000313" key="9">
    <source>
        <dbReference type="Proteomes" id="UP000273982"/>
    </source>
</evidence>
<dbReference type="Gene3D" id="3.40.50.150">
    <property type="entry name" value="Vaccinia Virus protein VP39"/>
    <property type="match status" value="1"/>
</dbReference>
<keyword evidence="1 5" id="KW-0489">Methyltransferase</keyword>
<dbReference type="InterPro" id="IPR050320">
    <property type="entry name" value="N5-glutamine_MTase"/>
</dbReference>
<dbReference type="PANTHER" id="PTHR18895:SF74">
    <property type="entry name" value="MTRF1L RELEASE FACTOR GLUTAMINE METHYLTRANSFERASE"/>
    <property type="match status" value="1"/>
</dbReference>
<dbReference type="CDD" id="cd02440">
    <property type="entry name" value="AdoMet_MTases"/>
    <property type="match status" value="1"/>
</dbReference>
<feature type="binding site" evidence="5">
    <location>
        <position position="201"/>
    </location>
    <ligand>
        <name>S-adenosyl-L-methionine</name>
        <dbReference type="ChEBI" id="CHEBI:59789"/>
    </ligand>
</feature>
<feature type="binding site" evidence="5">
    <location>
        <begin position="201"/>
        <end position="204"/>
    </location>
    <ligand>
        <name>substrate</name>
    </ligand>
</feature>
<comment type="catalytic activity">
    <reaction evidence="4 5">
        <text>L-glutaminyl-[peptide chain release factor] + S-adenosyl-L-methionine = N(5)-methyl-L-glutaminyl-[peptide chain release factor] + S-adenosyl-L-homocysteine + H(+)</text>
        <dbReference type="Rhea" id="RHEA:42896"/>
        <dbReference type="Rhea" id="RHEA-COMP:10271"/>
        <dbReference type="Rhea" id="RHEA-COMP:10272"/>
        <dbReference type="ChEBI" id="CHEBI:15378"/>
        <dbReference type="ChEBI" id="CHEBI:30011"/>
        <dbReference type="ChEBI" id="CHEBI:57856"/>
        <dbReference type="ChEBI" id="CHEBI:59789"/>
        <dbReference type="ChEBI" id="CHEBI:61891"/>
        <dbReference type="EC" id="2.1.1.297"/>
    </reaction>
</comment>
<proteinExistence type="inferred from homology"/>
<dbReference type="GO" id="GO:0032259">
    <property type="term" value="P:methylation"/>
    <property type="evidence" value="ECO:0007669"/>
    <property type="project" value="UniProtKB-KW"/>
</dbReference>
<name>A0A3G8M5B6_9HYPH</name>
<dbReference type="InterPro" id="IPR019874">
    <property type="entry name" value="RF_methyltr_PrmC"/>
</dbReference>
<evidence type="ECO:0000256" key="3">
    <source>
        <dbReference type="ARBA" id="ARBA00022691"/>
    </source>
</evidence>
<feature type="binding site" evidence="5">
    <location>
        <position position="187"/>
    </location>
    <ligand>
        <name>S-adenosyl-L-methionine</name>
        <dbReference type="ChEBI" id="CHEBI:59789"/>
    </ligand>
</feature>
<evidence type="ECO:0000256" key="2">
    <source>
        <dbReference type="ARBA" id="ARBA00022679"/>
    </source>
</evidence>
<dbReference type="Gene3D" id="1.10.8.10">
    <property type="entry name" value="DNA helicase RuvA subunit, C-terminal domain"/>
    <property type="match status" value="1"/>
</dbReference>
<sequence length="299" mass="31697">MNLGARKAATSDPLTRAQAIATVADYLGARGVEDAQEDARALLRAATGLTRLELAMTPRAPLSDEEARALSRYAARRAAREPVSRILGERGFWTLDLAVAPSVLDPRPDTETLVETALRFVAERRDAPLSILDLGAGSGAIACALLSELPAARAVAVDLSEDACAATAANLARCGLSDRAAVVRGRWAEALQARFDLVVSNPPYVRTQDIAGLDPEVRLHDPALALDGGADGLERYREIIGDLPRLIDEDTVVLFEVGFDQAGGVGALLEADGFNIERVARDVGGHERVVAARLGPPRP</sequence>
<dbReference type="EMBL" id="CP034086">
    <property type="protein sequence ID" value="AZG77056.1"/>
    <property type="molecule type" value="Genomic_DNA"/>
</dbReference>
<dbReference type="HAMAP" id="MF_02126">
    <property type="entry name" value="RF_methyltr_PrmC"/>
    <property type="match status" value="1"/>
</dbReference>
<dbReference type="Pfam" id="PF17827">
    <property type="entry name" value="PrmC_N"/>
    <property type="match status" value="1"/>
</dbReference>
<evidence type="ECO:0000259" key="7">
    <source>
        <dbReference type="Pfam" id="PF17827"/>
    </source>
</evidence>
<gene>
    <name evidence="5 8" type="primary">prmC</name>
    <name evidence="8" type="ORF">EHO51_10095</name>
</gene>
<keyword evidence="3 5" id="KW-0949">S-adenosyl-L-methionine</keyword>
<dbReference type="InterPro" id="IPR004556">
    <property type="entry name" value="HemK-like"/>
</dbReference>
<comment type="similarity">
    <text evidence="5">Belongs to the protein N5-glutamine methyltransferase family. PrmC subfamily.</text>
</comment>
<dbReference type="Pfam" id="PF05175">
    <property type="entry name" value="MTS"/>
    <property type="match status" value="1"/>
</dbReference>
<dbReference type="NCBIfam" id="TIGR00536">
    <property type="entry name" value="hemK_fam"/>
    <property type="match status" value="1"/>
</dbReference>
<evidence type="ECO:0000259" key="6">
    <source>
        <dbReference type="Pfam" id="PF05175"/>
    </source>
</evidence>
<dbReference type="NCBIfam" id="TIGR03534">
    <property type="entry name" value="RF_mod_PrmC"/>
    <property type="match status" value="1"/>
</dbReference>
<feature type="domain" description="Release factor glutamine methyltransferase N-terminal" evidence="7">
    <location>
        <begin position="18"/>
        <end position="88"/>
    </location>
</feature>
<feature type="binding site" evidence="5">
    <location>
        <position position="158"/>
    </location>
    <ligand>
        <name>S-adenosyl-L-methionine</name>
        <dbReference type="ChEBI" id="CHEBI:59789"/>
    </ligand>
</feature>
<dbReference type="InterPro" id="IPR007848">
    <property type="entry name" value="Small_mtfrase_dom"/>
</dbReference>
<protein>
    <recommendedName>
        <fullName evidence="5">Release factor glutamine methyltransferase</fullName>
        <shortName evidence="5">RF MTase</shortName>
        <ecNumber evidence="5">2.1.1.297</ecNumber>
    </recommendedName>
    <alternativeName>
        <fullName evidence="5">N5-glutamine methyltransferase PrmC</fullName>
    </alternativeName>
    <alternativeName>
        <fullName evidence="5">Protein-(glutamine-N5) MTase PrmC</fullName>
    </alternativeName>
    <alternativeName>
        <fullName evidence="5">Protein-glutamine N-methyltransferase PrmC</fullName>
    </alternativeName>
</protein>
<dbReference type="AlphaFoldDB" id="A0A3G8M5B6"/>
<accession>A0A3G8M5B6</accession>
<evidence type="ECO:0000313" key="8">
    <source>
        <dbReference type="EMBL" id="AZG77056.1"/>
    </source>
</evidence>
<dbReference type="GO" id="GO:0003676">
    <property type="term" value="F:nucleic acid binding"/>
    <property type="evidence" value="ECO:0007669"/>
    <property type="project" value="InterPro"/>
</dbReference>
<feature type="domain" description="Methyltransferase small" evidence="6">
    <location>
        <begin position="130"/>
        <end position="209"/>
    </location>
</feature>
<dbReference type="InterPro" id="IPR040758">
    <property type="entry name" value="PrmC_N"/>
</dbReference>
<dbReference type="SUPFAM" id="SSF53335">
    <property type="entry name" value="S-adenosyl-L-methionine-dependent methyltransferases"/>
    <property type="match status" value="1"/>
</dbReference>
<reference evidence="8 9" key="1">
    <citation type="submission" date="2018-11" db="EMBL/GenBank/DDBJ databases">
        <title>Genome squencing of methanotrophic bacteria isolated from alkaline groundwater in Korea.</title>
        <authorList>
            <person name="Nguyen L.N."/>
        </authorList>
    </citation>
    <scope>NUCLEOTIDE SEQUENCE [LARGE SCALE GENOMIC DNA]</scope>
    <source>
        <strain evidence="8 9">GW6</strain>
    </source>
</reference>
<dbReference type="InterPro" id="IPR029063">
    <property type="entry name" value="SAM-dependent_MTases_sf"/>
</dbReference>
<dbReference type="GO" id="GO:0102559">
    <property type="term" value="F:peptide chain release factor N(5)-glutamine methyltransferase activity"/>
    <property type="evidence" value="ECO:0007669"/>
    <property type="project" value="UniProtKB-EC"/>
</dbReference>
<evidence type="ECO:0000256" key="4">
    <source>
        <dbReference type="ARBA" id="ARBA00048391"/>
    </source>
</evidence>
<dbReference type="PROSITE" id="PS00092">
    <property type="entry name" value="N6_MTASE"/>
    <property type="match status" value="1"/>
</dbReference>
<dbReference type="Proteomes" id="UP000273982">
    <property type="component" value="Chromosome"/>
</dbReference>
<dbReference type="EC" id="2.1.1.297" evidence="5"/>
<feature type="binding site" evidence="5">
    <location>
        <begin position="135"/>
        <end position="139"/>
    </location>
    <ligand>
        <name>S-adenosyl-L-methionine</name>
        <dbReference type="ChEBI" id="CHEBI:59789"/>
    </ligand>
</feature>
<comment type="function">
    <text evidence="5">Methylates the class 1 translation termination release factors RF1/PrfA and RF2/PrfB on the glutamine residue of the universally conserved GGQ motif.</text>
</comment>
<evidence type="ECO:0000256" key="1">
    <source>
        <dbReference type="ARBA" id="ARBA00022603"/>
    </source>
</evidence>
<dbReference type="RefSeq" id="WP_124738783.1">
    <property type="nucleotide sequence ID" value="NZ_CP034086.1"/>
</dbReference>
<organism evidence="8 9">
    <name type="scientific">Methylocystis rosea</name>
    <dbReference type="NCBI Taxonomy" id="173366"/>
    <lineage>
        <taxon>Bacteria</taxon>
        <taxon>Pseudomonadati</taxon>
        <taxon>Pseudomonadota</taxon>
        <taxon>Alphaproteobacteria</taxon>
        <taxon>Hyphomicrobiales</taxon>
        <taxon>Methylocystaceae</taxon>
        <taxon>Methylocystis</taxon>
    </lineage>
</organism>
<keyword evidence="2 5" id="KW-0808">Transferase</keyword>